<dbReference type="GO" id="GO:0005634">
    <property type="term" value="C:nucleus"/>
    <property type="evidence" value="ECO:0007669"/>
    <property type="project" value="UniProtKB-SubCell"/>
</dbReference>
<dbReference type="AlphaFoldDB" id="A0AAV5C186"/>
<dbReference type="CDD" id="cd00170">
    <property type="entry name" value="SEC14"/>
    <property type="match status" value="2"/>
</dbReference>
<dbReference type="InterPro" id="IPR036273">
    <property type="entry name" value="CRAL/TRIO_N_dom_sf"/>
</dbReference>
<dbReference type="InterPro" id="IPR003105">
    <property type="entry name" value="SRA_YDG"/>
</dbReference>
<evidence type="ECO:0000313" key="6">
    <source>
        <dbReference type="EMBL" id="GJM92006.1"/>
    </source>
</evidence>
<feature type="domain" description="YDG" evidence="5">
    <location>
        <begin position="516"/>
        <end position="703"/>
    </location>
</feature>
<dbReference type="SMART" id="SM00516">
    <property type="entry name" value="SEC14"/>
    <property type="match status" value="2"/>
</dbReference>
<evidence type="ECO:0000259" key="5">
    <source>
        <dbReference type="PROSITE" id="PS51015"/>
    </source>
</evidence>
<dbReference type="InterPro" id="IPR036865">
    <property type="entry name" value="CRAL-TRIO_dom_sf"/>
</dbReference>
<gene>
    <name evidence="6" type="primary">ga08429</name>
    <name evidence="6" type="ORF">PR202_ga08429</name>
</gene>
<dbReference type="SMART" id="SM00466">
    <property type="entry name" value="SRA"/>
    <property type="match status" value="1"/>
</dbReference>
<feature type="compositionally biased region" description="Basic and acidic residues" evidence="3">
    <location>
        <begin position="473"/>
        <end position="498"/>
    </location>
</feature>
<evidence type="ECO:0000256" key="2">
    <source>
        <dbReference type="PROSITE-ProRule" id="PRU00358"/>
    </source>
</evidence>
<dbReference type="InterPro" id="IPR015947">
    <property type="entry name" value="PUA-like_sf"/>
</dbReference>
<feature type="compositionally biased region" description="Basic and acidic residues" evidence="3">
    <location>
        <begin position="360"/>
        <end position="370"/>
    </location>
</feature>
<organism evidence="6 7">
    <name type="scientific">Eleusine coracana subsp. coracana</name>
    <dbReference type="NCBI Taxonomy" id="191504"/>
    <lineage>
        <taxon>Eukaryota</taxon>
        <taxon>Viridiplantae</taxon>
        <taxon>Streptophyta</taxon>
        <taxon>Embryophyta</taxon>
        <taxon>Tracheophyta</taxon>
        <taxon>Spermatophyta</taxon>
        <taxon>Magnoliopsida</taxon>
        <taxon>Liliopsida</taxon>
        <taxon>Poales</taxon>
        <taxon>Poaceae</taxon>
        <taxon>PACMAD clade</taxon>
        <taxon>Chloridoideae</taxon>
        <taxon>Cynodonteae</taxon>
        <taxon>Eleusininae</taxon>
        <taxon>Eleusine</taxon>
    </lineage>
</organism>
<feature type="compositionally biased region" description="Low complexity" evidence="3">
    <location>
        <begin position="338"/>
        <end position="350"/>
    </location>
</feature>
<evidence type="ECO:0008006" key="8">
    <source>
        <dbReference type="Google" id="ProtNLM"/>
    </source>
</evidence>
<dbReference type="InterPro" id="IPR001251">
    <property type="entry name" value="CRAL-TRIO_dom"/>
</dbReference>
<dbReference type="InterPro" id="IPR036987">
    <property type="entry name" value="SRA-YDG_sf"/>
</dbReference>
<reference evidence="6" key="2">
    <citation type="submission" date="2021-12" db="EMBL/GenBank/DDBJ databases">
        <title>Resequencing data analysis of finger millet.</title>
        <authorList>
            <person name="Hatakeyama M."/>
            <person name="Aluri S."/>
            <person name="Balachadran M.T."/>
            <person name="Sivarajan S.R."/>
            <person name="Poveda L."/>
            <person name="Shimizu-Inatsugi R."/>
            <person name="Schlapbach R."/>
            <person name="Sreeman S.M."/>
            <person name="Shimizu K.K."/>
        </authorList>
    </citation>
    <scope>NUCLEOTIDE SEQUENCE</scope>
</reference>
<dbReference type="Gene3D" id="2.30.280.10">
    <property type="entry name" value="SRA-YDG"/>
    <property type="match status" value="1"/>
</dbReference>
<protein>
    <recommendedName>
        <fullName evidence="8">CRAL-TRIO domain-containing protein</fullName>
    </recommendedName>
</protein>
<dbReference type="PROSITE" id="PS50191">
    <property type="entry name" value="CRAL_TRIO"/>
    <property type="match status" value="2"/>
</dbReference>
<dbReference type="PANTHER" id="PTHR46277:SF28">
    <property type="entry name" value="OS01G0926800 PROTEIN"/>
    <property type="match status" value="1"/>
</dbReference>
<evidence type="ECO:0000256" key="1">
    <source>
        <dbReference type="ARBA" id="ARBA00023242"/>
    </source>
</evidence>
<keyword evidence="7" id="KW-1185">Reference proteome</keyword>
<dbReference type="SUPFAM" id="SSF46938">
    <property type="entry name" value="CRAL/TRIO N-terminal domain"/>
    <property type="match status" value="1"/>
</dbReference>
<feature type="region of interest" description="Disordered" evidence="3">
    <location>
        <begin position="331"/>
        <end position="395"/>
    </location>
</feature>
<comment type="subcellular location">
    <subcellularLocation>
        <location evidence="2">Nucleus</location>
    </subcellularLocation>
</comment>
<name>A0AAV5C186_ELECO</name>
<dbReference type="InterPro" id="IPR011074">
    <property type="entry name" value="CRAL/TRIO_N_dom"/>
</dbReference>
<feature type="region of interest" description="Disordered" evidence="3">
    <location>
        <begin position="459"/>
        <end position="498"/>
    </location>
</feature>
<dbReference type="SUPFAM" id="SSF88697">
    <property type="entry name" value="PUA domain-like"/>
    <property type="match status" value="1"/>
</dbReference>
<dbReference type="PROSITE" id="PS51015">
    <property type="entry name" value="YDG"/>
    <property type="match status" value="1"/>
</dbReference>
<reference evidence="6" key="1">
    <citation type="journal article" date="2018" name="DNA Res.">
        <title>Multiple hybrid de novo genome assembly of finger millet, an orphan allotetraploid crop.</title>
        <authorList>
            <person name="Hatakeyama M."/>
            <person name="Aluri S."/>
            <person name="Balachadran M.T."/>
            <person name="Sivarajan S.R."/>
            <person name="Patrignani A."/>
            <person name="Gruter S."/>
            <person name="Poveda L."/>
            <person name="Shimizu-Inatsugi R."/>
            <person name="Baeten J."/>
            <person name="Francoijs K.J."/>
            <person name="Nataraja K.N."/>
            <person name="Reddy Y.A.N."/>
            <person name="Phadnis S."/>
            <person name="Ravikumar R.L."/>
            <person name="Schlapbach R."/>
            <person name="Sreeman S.M."/>
            <person name="Shimizu K.K."/>
        </authorList>
    </citation>
    <scope>NUCLEOTIDE SEQUENCE</scope>
</reference>
<dbReference type="PANTHER" id="PTHR46277">
    <property type="entry name" value="OS03G0850700 PROTEIN"/>
    <property type="match status" value="1"/>
</dbReference>
<accession>A0AAV5C186</accession>
<dbReference type="SMART" id="SM01100">
    <property type="entry name" value="CRAL_TRIO_N"/>
    <property type="match status" value="1"/>
</dbReference>
<comment type="caution">
    <text evidence="6">The sequence shown here is derived from an EMBL/GenBank/DDBJ whole genome shotgun (WGS) entry which is preliminary data.</text>
</comment>
<evidence type="ECO:0000259" key="4">
    <source>
        <dbReference type="PROSITE" id="PS50191"/>
    </source>
</evidence>
<sequence>MATTGDGAAGEGEWLKVTQLRTVVEAQDPQAKEVDNLTLRRFLRARDHNVDKASAMLLKFIRWRMEVAPDGFVPEERVRRELAYDKVCMGGVDRTGRPIVVAFPTRHFPANRDMAEFKSFVIYIFEKICARMPRGQERFLCIVDLKGWGWYANCDVRAYIAAIEIMQNYYPERLGKALMINVPYMFMKAWKLVYPFIDNKTRDKFVFINDKSLQETLRREIDESQLPDFLGGKMPLIPLKDYAQEPLSFTQITTVIHVRLNSSYRPPISKTLHPAGLVGAYPPNQSRPLCIANGIGHCDGGGAGAGPALQGRDFPEAAAVAAAIGGAYTAPQRPLPKQAASAQLRGAGAAETGQRPGTRRRQEERDEERQSPLSAALDAKRPGSKPAAIEPGEGKPVPVIAAVPISCTGVTEVVAEDVMECGKSAKLRVKETLRAFNSHYLHFVQEEQKRAQAALQEIEAKGGLKRQTKGGKNKKDSKEDAEGEEKEKRPSKRPDLKAITKMQETNAVLYPEKRIGHLPGIDVGDRFYSRAEMVVLGIHSHWLNGIDYMGLKYQGKKEYENLTFPLATCIVMSGIYEDDLDKADEIIYTGQGGNDLLGNHRQIGSQQLKRGNLALKVGCHGSFVWMPRGQERFLCIVDLKGWGWYANCDVRAYIAAIEIMQNYYPERLGKALMINVPYMFMKAWKLVYPFIDNKTRDKFVFINDKSLQETLRREIDESQLPDFLGGKMPLIPLKDYAQEPLSFTQITTAIPEDSLTSFTQITTAIHEDSLT</sequence>
<dbReference type="EMBL" id="BQKI01000004">
    <property type="protein sequence ID" value="GJM92006.1"/>
    <property type="molecule type" value="Genomic_DNA"/>
</dbReference>
<feature type="domain" description="CRAL-TRIO" evidence="4">
    <location>
        <begin position="629"/>
        <end position="732"/>
    </location>
</feature>
<feature type="domain" description="CRAL-TRIO" evidence="4">
    <location>
        <begin position="75"/>
        <end position="238"/>
    </location>
</feature>
<dbReference type="SUPFAM" id="SSF52087">
    <property type="entry name" value="CRAL/TRIO domain"/>
    <property type="match status" value="2"/>
</dbReference>
<dbReference type="Proteomes" id="UP001054889">
    <property type="component" value="Unassembled WGS sequence"/>
</dbReference>
<keyword evidence="1 2" id="KW-0539">Nucleus</keyword>
<evidence type="ECO:0000313" key="7">
    <source>
        <dbReference type="Proteomes" id="UP001054889"/>
    </source>
</evidence>
<dbReference type="Pfam" id="PF02182">
    <property type="entry name" value="SAD_SRA"/>
    <property type="match status" value="1"/>
</dbReference>
<evidence type="ECO:0000256" key="3">
    <source>
        <dbReference type="SAM" id="MobiDB-lite"/>
    </source>
</evidence>
<feature type="compositionally biased region" description="Basic residues" evidence="3">
    <location>
        <begin position="463"/>
        <end position="472"/>
    </location>
</feature>
<proteinExistence type="predicted"/>
<dbReference type="Pfam" id="PF00650">
    <property type="entry name" value="CRAL_TRIO"/>
    <property type="match status" value="2"/>
</dbReference>
<dbReference type="Gene3D" id="3.40.525.10">
    <property type="entry name" value="CRAL-TRIO lipid binding domain"/>
    <property type="match status" value="2"/>
</dbReference>